<dbReference type="PANTHER" id="PTHR33710">
    <property type="entry name" value="BNAC02G09200D PROTEIN"/>
    <property type="match status" value="1"/>
</dbReference>
<dbReference type="Gramene" id="QL05p015447:mrna">
    <property type="protein sequence ID" value="QL05p015447:mrna"/>
    <property type="gene ID" value="QL05p015447"/>
</dbReference>
<accession>A0A7N2LMF7</accession>
<dbReference type="EMBL" id="LRBV02000005">
    <property type="status" value="NOT_ANNOTATED_CDS"/>
    <property type="molecule type" value="Genomic_DNA"/>
</dbReference>
<protein>
    <submittedName>
        <fullName evidence="1">Uncharacterized protein</fullName>
    </submittedName>
</protein>
<dbReference type="AlphaFoldDB" id="A0A7N2LMF7"/>
<dbReference type="OMA" id="NDERYWE"/>
<dbReference type="InParanoid" id="A0A7N2LMF7"/>
<proteinExistence type="predicted"/>
<evidence type="ECO:0000313" key="2">
    <source>
        <dbReference type="Proteomes" id="UP000594261"/>
    </source>
</evidence>
<keyword evidence="2" id="KW-1185">Reference proteome</keyword>
<reference evidence="1 2" key="1">
    <citation type="journal article" date="2016" name="G3 (Bethesda)">
        <title>First Draft Assembly and Annotation of the Genome of a California Endemic Oak Quercus lobata Nee (Fagaceae).</title>
        <authorList>
            <person name="Sork V.L."/>
            <person name="Fitz-Gibbon S.T."/>
            <person name="Puiu D."/>
            <person name="Crepeau M."/>
            <person name="Gugger P.F."/>
            <person name="Sherman R."/>
            <person name="Stevens K."/>
            <person name="Langley C.H."/>
            <person name="Pellegrini M."/>
            <person name="Salzberg S.L."/>
        </authorList>
    </citation>
    <scope>NUCLEOTIDE SEQUENCE [LARGE SCALE GENOMIC DNA]</scope>
    <source>
        <strain evidence="1 2">cv. SW786</strain>
    </source>
</reference>
<reference evidence="1" key="2">
    <citation type="submission" date="2021-01" db="UniProtKB">
        <authorList>
            <consortium name="EnsemblPlants"/>
        </authorList>
    </citation>
    <scope>IDENTIFICATION</scope>
</reference>
<sequence length="172" mass="20134">MQDFWDVIDDCGFRDLGYVGSKFTWAKHYLDGTIIWKRLDRALGTEDWVSLFPAFQMVHLECRMSDHKLVHIYPMGVPTRRQRPWHFEQVWLSDVGYGDTVKAAWEGGSISCIIEEAAQLGGDYNPVYTIKKEILELSLLEEQLWHQRSRAHWMKSGDKNTAFFYSKASQRL</sequence>
<dbReference type="SUPFAM" id="SSF56219">
    <property type="entry name" value="DNase I-like"/>
    <property type="match status" value="1"/>
</dbReference>
<dbReference type="InterPro" id="IPR036691">
    <property type="entry name" value="Endo/exonu/phosph_ase_sf"/>
</dbReference>
<organism evidence="1 2">
    <name type="scientific">Quercus lobata</name>
    <name type="common">Valley oak</name>
    <dbReference type="NCBI Taxonomy" id="97700"/>
    <lineage>
        <taxon>Eukaryota</taxon>
        <taxon>Viridiplantae</taxon>
        <taxon>Streptophyta</taxon>
        <taxon>Embryophyta</taxon>
        <taxon>Tracheophyta</taxon>
        <taxon>Spermatophyta</taxon>
        <taxon>Magnoliopsida</taxon>
        <taxon>eudicotyledons</taxon>
        <taxon>Gunneridae</taxon>
        <taxon>Pentapetalae</taxon>
        <taxon>rosids</taxon>
        <taxon>fabids</taxon>
        <taxon>Fagales</taxon>
        <taxon>Fagaceae</taxon>
        <taxon>Quercus</taxon>
    </lineage>
</organism>
<name>A0A7N2LMF7_QUELO</name>
<dbReference type="EnsemblPlants" id="QL05p015447:mrna">
    <property type="protein sequence ID" value="QL05p015447:mrna"/>
    <property type="gene ID" value="QL05p015447"/>
</dbReference>
<evidence type="ECO:0000313" key="1">
    <source>
        <dbReference type="EnsemblPlants" id="QL05p015447:mrna"/>
    </source>
</evidence>
<dbReference type="PANTHER" id="PTHR33710:SF71">
    <property type="entry name" value="ENDONUCLEASE_EXONUCLEASE_PHOSPHATASE DOMAIN-CONTAINING PROTEIN"/>
    <property type="match status" value="1"/>
</dbReference>
<dbReference type="Proteomes" id="UP000594261">
    <property type="component" value="Chromosome 5"/>
</dbReference>